<dbReference type="Proteomes" id="UP000005396">
    <property type="component" value="Unassembled WGS sequence"/>
</dbReference>
<sequence length="368" mass="39189">MIITNGSLVVPINLSIKIKEKYRTKYLGGIKMASAFFVLFLACIFQGSFGICFKKYQPFSWEAFWVLFSFIGVLCIPHIWCMVEVPHYLSYITATPVPTLIVGALSGFFWGISSIWYSKAIDMIGVSLVTGINLGLSNLLGSFVPMIILGTYPPARVLVVLLLGQLILLGGVIVLSKAGFMKNGNNEGTKTAKEKGTSSLFITGLIMALASGAGSAAINIGATAANYPVALAVKEGVNPTSASLLSWVVVFAGGFLANFVYAISKLIKNKTYTDYTKPGCAKAYFKVVLTSIVWFSALAIYGKATALLGTLGPVVGWVAFNGLALIIANAWGFLDGEWKGFEKAKRVAIYGNAVIIAALVVVGISNGL</sequence>
<dbReference type="EMBL" id="ABCC02000076">
    <property type="protein sequence ID" value="EDP12460.1"/>
    <property type="molecule type" value="Genomic_DNA"/>
</dbReference>
<feature type="transmembrane region" description="Helical" evidence="8">
    <location>
        <begin position="155"/>
        <end position="180"/>
    </location>
</feature>
<evidence type="ECO:0000313" key="10">
    <source>
        <dbReference type="Proteomes" id="UP000005396"/>
    </source>
</evidence>
<feature type="transmembrane region" description="Helical" evidence="8">
    <location>
        <begin position="200"/>
        <end position="224"/>
    </location>
</feature>
<name>A8S5I0_ENTBW</name>
<feature type="transmembrane region" description="Helical" evidence="8">
    <location>
        <begin position="100"/>
        <end position="117"/>
    </location>
</feature>
<protein>
    <recommendedName>
        <fullName evidence="11">Rhamnose/proton symporter RhaT</fullName>
    </recommendedName>
</protein>
<dbReference type="HOGENOM" id="CLU_066437_0_0_9"/>
<dbReference type="GO" id="GO:0016020">
    <property type="term" value="C:membrane"/>
    <property type="evidence" value="ECO:0007669"/>
    <property type="project" value="InterPro"/>
</dbReference>
<keyword evidence="3" id="KW-0997">Cell inner membrane</keyword>
<dbReference type="InterPro" id="IPR004673">
    <property type="entry name" value="L-rhamnose-proton_sym_RhaT"/>
</dbReference>
<comment type="caution">
    <text evidence="9">The sequence shown here is derived from an EMBL/GenBank/DDBJ whole genome shotgun (WGS) entry which is preliminary data.</text>
</comment>
<feature type="transmembrane region" description="Helical" evidence="8">
    <location>
        <begin position="347"/>
        <end position="365"/>
    </location>
</feature>
<evidence type="ECO:0000256" key="8">
    <source>
        <dbReference type="SAM" id="Phobius"/>
    </source>
</evidence>
<evidence type="ECO:0000313" key="9">
    <source>
        <dbReference type="EMBL" id="EDP12460.1"/>
    </source>
</evidence>
<dbReference type="eggNOG" id="ENOG502Z7ID">
    <property type="taxonomic scope" value="Bacteria"/>
</dbReference>
<feature type="transmembrane region" description="Helical" evidence="8">
    <location>
        <begin position="124"/>
        <end position="149"/>
    </location>
</feature>
<proteinExistence type="predicted"/>
<reference evidence="9 10" key="1">
    <citation type="submission" date="2007-08" db="EMBL/GenBank/DDBJ databases">
        <authorList>
            <person name="Fulton L."/>
            <person name="Clifton S."/>
            <person name="Fulton B."/>
            <person name="Xu J."/>
            <person name="Minx P."/>
            <person name="Pepin K.H."/>
            <person name="Johnson M."/>
            <person name="Thiruvilangam P."/>
            <person name="Bhonagiri V."/>
            <person name="Nash W.E."/>
            <person name="Mardis E.R."/>
            <person name="Wilson R.K."/>
        </authorList>
    </citation>
    <scope>NUCLEOTIDE SEQUENCE [LARGE SCALE GENOMIC DNA]</scope>
    <source>
        <strain evidence="10">ATCC BAA-613 / DSM 15670 / CCUG 46953 / JCM 12243 / WAL 16351</strain>
    </source>
</reference>
<evidence type="ECO:0000256" key="1">
    <source>
        <dbReference type="ARBA" id="ARBA00022448"/>
    </source>
</evidence>
<evidence type="ECO:0000256" key="2">
    <source>
        <dbReference type="ARBA" id="ARBA00022475"/>
    </source>
</evidence>
<keyword evidence="5" id="KW-0769">Symport</keyword>
<dbReference type="PaxDb" id="411902-CLOBOL_07214"/>
<dbReference type="Pfam" id="PF06379">
    <property type="entry name" value="RhaT"/>
    <property type="match status" value="1"/>
</dbReference>
<feature type="transmembrane region" description="Helical" evidence="8">
    <location>
        <begin position="283"/>
        <end position="302"/>
    </location>
</feature>
<feature type="transmembrane region" description="Helical" evidence="8">
    <location>
        <begin position="314"/>
        <end position="335"/>
    </location>
</feature>
<dbReference type="GO" id="GO:0015293">
    <property type="term" value="F:symporter activity"/>
    <property type="evidence" value="ECO:0007669"/>
    <property type="project" value="UniProtKB-KW"/>
</dbReference>
<evidence type="ECO:0000256" key="7">
    <source>
        <dbReference type="ARBA" id="ARBA00023136"/>
    </source>
</evidence>
<keyword evidence="1" id="KW-0813">Transport</keyword>
<evidence type="ECO:0000256" key="6">
    <source>
        <dbReference type="ARBA" id="ARBA00022989"/>
    </source>
</evidence>
<reference evidence="9 10" key="2">
    <citation type="submission" date="2007-09" db="EMBL/GenBank/DDBJ databases">
        <title>Draft genome sequence of Clostridium bolteae (ATCC BAA-613).</title>
        <authorList>
            <person name="Sudarsanam P."/>
            <person name="Ley R."/>
            <person name="Guruge J."/>
            <person name="Turnbaugh P.J."/>
            <person name="Mahowald M."/>
            <person name="Liep D."/>
            <person name="Gordon J."/>
        </authorList>
    </citation>
    <scope>NUCLEOTIDE SEQUENCE [LARGE SCALE GENOMIC DNA]</scope>
    <source>
        <strain evidence="10">ATCC BAA-613 / DSM 15670 / CCUG 46953 / JCM 12243 / WAL 16351</strain>
    </source>
</reference>
<feature type="transmembrane region" description="Helical" evidence="8">
    <location>
        <begin position="63"/>
        <end position="80"/>
    </location>
</feature>
<dbReference type="AlphaFoldDB" id="A8S5I0"/>
<feature type="transmembrane region" description="Helical" evidence="8">
    <location>
        <begin position="32"/>
        <end position="51"/>
    </location>
</feature>
<evidence type="ECO:0008006" key="11">
    <source>
        <dbReference type="Google" id="ProtNLM"/>
    </source>
</evidence>
<gene>
    <name evidence="9" type="ORF">CLOBOL_07214</name>
</gene>
<dbReference type="GO" id="GO:0015153">
    <property type="term" value="F:rhamnose transmembrane transporter activity"/>
    <property type="evidence" value="ECO:0007669"/>
    <property type="project" value="InterPro"/>
</dbReference>
<keyword evidence="2" id="KW-1003">Cell membrane</keyword>
<organism evidence="9 10">
    <name type="scientific">Enterocloster bolteae (strain ATCC BAA-613 / DSM 15670 / CCUG 46953 / JCM 12243 / WAL 16351)</name>
    <name type="common">Clostridium bolteae</name>
    <dbReference type="NCBI Taxonomy" id="411902"/>
    <lineage>
        <taxon>Bacteria</taxon>
        <taxon>Bacillati</taxon>
        <taxon>Bacillota</taxon>
        <taxon>Clostridia</taxon>
        <taxon>Lachnospirales</taxon>
        <taxon>Lachnospiraceae</taxon>
        <taxon>Enterocloster</taxon>
    </lineage>
</organism>
<accession>A8S5I0</accession>
<evidence type="ECO:0000256" key="4">
    <source>
        <dbReference type="ARBA" id="ARBA00022692"/>
    </source>
</evidence>
<evidence type="ECO:0000256" key="5">
    <source>
        <dbReference type="ARBA" id="ARBA00022847"/>
    </source>
</evidence>
<keyword evidence="7 8" id="KW-0472">Membrane</keyword>
<keyword evidence="6 8" id="KW-1133">Transmembrane helix</keyword>
<evidence type="ECO:0000256" key="3">
    <source>
        <dbReference type="ARBA" id="ARBA00022519"/>
    </source>
</evidence>
<feature type="transmembrane region" description="Helical" evidence="8">
    <location>
        <begin position="244"/>
        <end position="263"/>
    </location>
</feature>
<keyword evidence="4 8" id="KW-0812">Transmembrane</keyword>